<gene>
    <name evidence="2" type="ORF">PAL_GLEAN10010476</name>
</gene>
<dbReference type="AlphaFoldDB" id="L5KJ92"/>
<evidence type="ECO:0000256" key="1">
    <source>
        <dbReference type="SAM" id="MobiDB-lite"/>
    </source>
</evidence>
<dbReference type="Proteomes" id="UP000010552">
    <property type="component" value="Unassembled WGS sequence"/>
</dbReference>
<reference evidence="3" key="1">
    <citation type="journal article" date="2013" name="Science">
        <title>Comparative analysis of bat genomes provides insight into the evolution of flight and immunity.</title>
        <authorList>
            <person name="Zhang G."/>
            <person name="Cowled C."/>
            <person name="Shi Z."/>
            <person name="Huang Z."/>
            <person name="Bishop-Lilly K.A."/>
            <person name="Fang X."/>
            <person name="Wynne J.W."/>
            <person name="Xiong Z."/>
            <person name="Baker M.L."/>
            <person name="Zhao W."/>
            <person name="Tachedjian M."/>
            <person name="Zhu Y."/>
            <person name="Zhou P."/>
            <person name="Jiang X."/>
            <person name="Ng J."/>
            <person name="Yang L."/>
            <person name="Wu L."/>
            <person name="Xiao J."/>
            <person name="Feng Y."/>
            <person name="Chen Y."/>
            <person name="Sun X."/>
            <person name="Zhang Y."/>
            <person name="Marsh G.A."/>
            <person name="Crameri G."/>
            <person name="Broder C.C."/>
            <person name="Frey K.G."/>
            <person name="Wang L.F."/>
            <person name="Wang J."/>
        </authorList>
    </citation>
    <scope>NUCLEOTIDE SEQUENCE [LARGE SCALE GENOMIC DNA]</scope>
</reference>
<accession>L5KJ92</accession>
<feature type="compositionally biased region" description="Gly residues" evidence="1">
    <location>
        <begin position="1"/>
        <end position="11"/>
    </location>
</feature>
<organism evidence="2 3">
    <name type="scientific">Pteropus alecto</name>
    <name type="common">Black flying fox</name>
    <dbReference type="NCBI Taxonomy" id="9402"/>
    <lineage>
        <taxon>Eukaryota</taxon>
        <taxon>Metazoa</taxon>
        <taxon>Chordata</taxon>
        <taxon>Craniata</taxon>
        <taxon>Vertebrata</taxon>
        <taxon>Euteleostomi</taxon>
        <taxon>Mammalia</taxon>
        <taxon>Eutheria</taxon>
        <taxon>Laurasiatheria</taxon>
        <taxon>Chiroptera</taxon>
        <taxon>Yinpterochiroptera</taxon>
        <taxon>Pteropodoidea</taxon>
        <taxon>Pteropodidae</taxon>
        <taxon>Pteropodinae</taxon>
        <taxon>Pteropus</taxon>
    </lineage>
</organism>
<evidence type="ECO:0000313" key="2">
    <source>
        <dbReference type="EMBL" id="ELK11734.1"/>
    </source>
</evidence>
<dbReference type="EMBL" id="KB030670">
    <property type="protein sequence ID" value="ELK11734.1"/>
    <property type="molecule type" value="Genomic_DNA"/>
</dbReference>
<protein>
    <submittedName>
        <fullName evidence="2">Uncharacterized protein</fullName>
    </submittedName>
</protein>
<dbReference type="InParanoid" id="L5KJ92"/>
<proteinExistence type="predicted"/>
<sequence>MREGARGGVGGRSREPLPTSAGTSCEACSSCNCVYEGLGLQQVAAHCWMLRAKQELFCSALSAPPGGLPFSAQPDPTTVVCSQEAGRVLAPTAPGRRTQRGLKVPKAPPAATSPPAAGHF</sequence>
<keyword evidence="3" id="KW-1185">Reference proteome</keyword>
<dbReference type="eggNOG" id="KOG0583">
    <property type="taxonomic scope" value="Eukaryota"/>
</dbReference>
<name>L5KJ92_PTEAL</name>
<feature type="region of interest" description="Disordered" evidence="1">
    <location>
        <begin position="1"/>
        <end position="23"/>
    </location>
</feature>
<feature type="region of interest" description="Disordered" evidence="1">
    <location>
        <begin position="88"/>
        <end position="120"/>
    </location>
</feature>
<evidence type="ECO:0000313" key="3">
    <source>
        <dbReference type="Proteomes" id="UP000010552"/>
    </source>
</evidence>